<dbReference type="AlphaFoldDB" id="A0A9P4UHL1"/>
<feature type="domain" description="DUF7779" evidence="2">
    <location>
        <begin position="142"/>
        <end position="236"/>
    </location>
</feature>
<reference evidence="3" key="1">
    <citation type="journal article" date="2020" name="Stud. Mycol.">
        <title>101 Dothideomycetes genomes: a test case for predicting lifestyles and emergence of pathogens.</title>
        <authorList>
            <person name="Haridas S."/>
            <person name="Albert R."/>
            <person name="Binder M."/>
            <person name="Bloem J."/>
            <person name="Labutti K."/>
            <person name="Salamov A."/>
            <person name="Andreopoulos B."/>
            <person name="Baker S."/>
            <person name="Barry K."/>
            <person name="Bills G."/>
            <person name="Bluhm B."/>
            <person name="Cannon C."/>
            <person name="Castanera R."/>
            <person name="Culley D."/>
            <person name="Daum C."/>
            <person name="Ezra D."/>
            <person name="Gonzalez J."/>
            <person name="Henrissat B."/>
            <person name="Kuo A."/>
            <person name="Liang C."/>
            <person name="Lipzen A."/>
            <person name="Lutzoni F."/>
            <person name="Magnuson J."/>
            <person name="Mondo S."/>
            <person name="Nolan M."/>
            <person name="Ohm R."/>
            <person name="Pangilinan J."/>
            <person name="Park H.-J."/>
            <person name="Ramirez L."/>
            <person name="Alfaro M."/>
            <person name="Sun H."/>
            <person name="Tritt A."/>
            <person name="Yoshinaga Y."/>
            <person name="Zwiers L.-H."/>
            <person name="Turgeon B."/>
            <person name="Goodwin S."/>
            <person name="Spatafora J."/>
            <person name="Crous P."/>
            <person name="Grigoriev I."/>
        </authorList>
    </citation>
    <scope>NUCLEOTIDE SEQUENCE</scope>
    <source>
        <strain evidence="3">CBS 116435</strain>
    </source>
</reference>
<comment type="caution">
    <text evidence="3">The sequence shown here is derived from an EMBL/GenBank/DDBJ whole genome shotgun (WGS) entry which is preliminary data.</text>
</comment>
<protein>
    <recommendedName>
        <fullName evidence="2">DUF7779 domain-containing protein</fullName>
    </recommendedName>
</protein>
<name>A0A9P4UHL1_9PEZI</name>
<dbReference type="InterPro" id="IPR056681">
    <property type="entry name" value="DUF7779"/>
</dbReference>
<feature type="non-terminal residue" evidence="3">
    <location>
        <position position="274"/>
    </location>
</feature>
<evidence type="ECO:0000313" key="4">
    <source>
        <dbReference type="Proteomes" id="UP000799441"/>
    </source>
</evidence>
<dbReference type="OrthoDB" id="3786630at2759"/>
<organism evidence="3 4">
    <name type="scientific">Polychaeton citri CBS 116435</name>
    <dbReference type="NCBI Taxonomy" id="1314669"/>
    <lineage>
        <taxon>Eukaryota</taxon>
        <taxon>Fungi</taxon>
        <taxon>Dikarya</taxon>
        <taxon>Ascomycota</taxon>
        <taxon>Pezizomycotina</taxon>
        <taxon>Dothideomycetes</taxon>
        <taxon>Dothideomycetidae</taxon>
        <taxon>Capnodiales</taxon>
        <taxon>Capnodiaceae</taxon>
        <taxon>Polychaeton</taxon>
    </lineage>
</organism>
<evidence type="ECO:0000259" key="2">
    <source>
        <dbReference type="Pfam" id="PF25000"/>
    </source>
</evidence>
<accession>A0A9P4UHL1</accession>
<sequence>RSRIESFPNSPNGSMLITTRHRLVAQRFADGVNVIALDPDESHARELLQKKLKHSGPAYSVQALAAALEYMPLAIVQATAYINHRAPRCSAEEYLQELSRSDRARSSLLKEQPAELELRRDLHEAKNSILLTWQISFEHLRSTRQTAADLLALMSFYDHQAIPDFLVRPQVVNNPSDDSSASRVDSDSNSESTVDDTFEKDIDTLRDYSFISATTSSSFEMHRLVQLGARLWLQDQDLHLLWEQKSLQRLDAMLPGATYENWETCRALYPHASL</sequence>
<gene>
    <name evidence="3" type="ORF">K431DRAFT_199417</name>
</gene>
<feature type="region of interest" description="Disordered" evidence="1">
    <location>
        <begin position="174"/>
        <end position="195"/>
    </location>
</feature>
<keyword evidence="4" id="KW-1185">Reference proteome</keyword>
<dbReference type="PANTHER" id="PTHR35205:SF1">
    <property type="entry name" value="ZU5 DOMAIN-CONTAINING PROTEIN"/>
    <property type="match status" value="1"/>
</dbReference>
<dbReference type="Pfam" id="PF25000">
    <property type="entry name" value="DUF7779"/>
    <property type="match status" value="1"/>
</dbReference>
<evidence type="ECO:0000313" key="3">
    <source>
        <dbReference type="EMBL" id="KAF2715872.1"/>
    </source>
</evidence>
<feature type="non-terminal residue" evidence="3">
    <location>
        <position position="1"/>
    </location>
</feature>
<dbReference type="Proteomes" id="UP000799441">
    <property type="component" value="Unassembled WGS sequence"/>
</dbReference>
<feature type="compositionally biased region" description="Low complexity" evidence="1">
    <location>
        <begin position="176"/>
        <end position="192"/>
    </location>
</feature>
<proteinExistence type="predicted"/>
<dbReference type="PANTHER" id="PTHR35205">
    <property type="entry name" value="NB-ARC AND TPR DOMAIN PROTEIN"/>
    <property type="match status" value="1"/>
</dbReference>
<evidence type="ECO:0000256" key="1">
    <source>
        <dbReference type="SAM" id="MobiDB-lite"/>
    </source>
</evidence>
<dbReference type="EMBL" id="MU003945">
    <property type="protein sequence ID" value="KAF2715872.1"/>
    <property type="molecule type" value="Genomic_DNA"/>
</dbReference>